<dbReference type="Proteomes" id="UP000318186">
    <property type="component" value="Unassembled WGS sequence"/>
</dbReference>
<evidence type="ECO:0000313" key="3">
    <source>
        <dbReference type="Proteomes" id="UP000318186"/>
    </source>
</evidence>
<accession>A0A561UV06</accession>
<gene>
    <name evidence="2" type="ORF">FHX80_111595</name>
</gene>
<evidence type="ECO:0000259" key="1">
    <source>
        <dbReference type="Pfam" id="PF13191"/>
    </source>
</evidence>
<dbReference type="PANTHER" id="PTHR34301:SF8">
    <property type="entry name" value="ATPASE DOMAIN-CONTAINING PROTEIN"/>
    <property type="match status" value="1"/>
</dbReference>
<dbReference type="OrthoDB" id="218695at2"/>
<dbReference type="EMBL" id="VIWW01000001">
    <property type="protein sequence ID" value="TWG03176.1"/>
    <property type="molecule type" value="Genomic_DNA"/>
</dbReference>
<dbReference type="RefSeq" id="WP_145763552.1">
    <property type="nucleotide sequence ID" value="NZ_VIWW01000001.1"/>
</dbReference>
<dbReference type="InterPro" id="IPR027417">
    <property type="entry name" value="P-loop_NTPase"/>
</dbReference>
<keyword evidence="2" id="KW-0808">Transferase</keyword>
<proteinExistence type="predicted"/>
<organism evidence="2 3">
    <name type="scientific">Streptomyces brevispora</name>
    <dbReference type="NCBI Taxonomy" id="887462"/>
    <lineage>
        <taxon>Bacteria</taxon>
        <taxon>Bacillati</taxon>
        <taxon>Actinomycetota</taxon>
        <taxon>Actinomycetes</taxon>
        <taxon>Kitasatosporales</taxon>
        <taxon>Streptomycetaceae</taxon>
        <taxon>Streptomyces</taxon>
    </lineage>
</organism>
<dbReference type="SUPFAM" id="SSF52540">
    <property type="entry name" value="P-loop containing nucleoside triphosphate hydrolases"/>
    <property type="match status" value="1"/>
</dbReference>
<dbReference type="AlphaFoldDB" id="A0A561UV06"/>
<name>A0A561UV06_9ACTN</name>
<dbReference type="Gene3D" id="3.40.50.2000">
    <property type="entry name" value="Glycogen Phosphorylase B"/>
    <property type="match status" value="2"/>
</dbReference>
<dbReference type="GO" id="GO:0016740">
    <property type="term" value="F:transferase activity"/>
    <property type="evidence" value="ECO:0007669"/>
    <property type="project" value="UniProtKB-KW"/>
</dbReference>
<dbReference type="Pfam" id="PF20706">
    <property type="entry name" value="GT4-conflict"/>
    <property type="match status" value="1"/>
</dbReference>
<dbReference type="CDD" id="cd03801">
    <property type="entry name" value="GT4_PimA-like"/>
    <property type="match status" value="1"/>
</dbReference>
<dbReference type="SUPFAM" id="SSF53756">
    <property type="entry name" value="UDP-Glycosyltransferase/glycogen phosphorylase"/>
    <property type="match status" value="1"/>
</dbReference>
<protein>
    <submittedName>
        <fullName evidence="2">Glycosyltransferase involved in cell wall biosynthesis</fullName>
    </submittedName>
</protein>
<dbReference type="InterPro" id="IPR041664">
    <property type="entry name" value="AAA_16"/>
</dbReference>
<feature type="domain" description="Orc1-like AAA ATPase" evidence="1">
    <location>
        <begin position="22"/>
        <end position="198"/>
    </location>
</feature>
<reference evidence="2 3" key="1">
    <citation type="submission" date="2019-06" db="EMBL/GenBank/DDBJ databases">
        <title>Sequencing the genomes of 1000 actinobacteria strains.</title>
        <authorList>
            <person name="Klenk H.-P."/>
        </authorList>
    </citation>
    <scope>NUCLEOTIDE SEQUENCE [LARGE SCALE GENOMIC DNA]</scope>
    <source>
        <strain evidence="2 3">DSM 42059</strain>
    </source>
</reference>
<dbReference type="Pfam" id="PF13191">
    <property type="entry name" value="AAA_16"/>
    <property type="match status" value="1"/>
</dbReference>
<sequence length="1151" mass="125442">MNISKFRNPYDYRNPVREAAAFAGRDWEVATIAYEIDQTAVDRASVCIVLHGPRAVGKTSLLYATERIAAARGLTTVRVELVEGDGEPIAFFRKLYDELISTIADEAVQAGASVPFDVSAVRRVMAGVNEAASVAPLQFPEAAALAGPEGRVPEAALRADLSHIVRLLGHPVVLLVDEAQLIAGDARALSVMRFLTTRVDGLVLVLSGTSGLIDRIMDVHSPILRQFKEIEVRAFVEHGDVASCIVRPLRSAGIYGGIPQGLASSLRQLTDGNPYEVQLYCHEMFTRWQSGVTDRMKLTPEVVEGIRSRMESGRDVLERPLVHAVRGMKRQELVAFNVLTSGLGHATPDEAWFAYCLAGQPEITREQYDEFREKLAAQGILAAEDIVRFAVQTELFDEVYARLWTARTIRLQPHAQVTSRGDVRAMLINRLFSVLHEFAQDSLHIFETCCSQMGARHVQKMLSALESMPDAGPDIFPRVAFLHSAILRTGEPSALDLTTVTCTYRNHTVERWLYSADNDDISLADTAAFKVVADRVAGLGGHLTADRVRVPLRTWPAHDWFRKASGELRTELADNHYNAAFNAYGTGNVSAARSNFQSSFALHPGWKQANSLTYLSLAYGLKGDALAWSQRALELSSDASQRALSRYNAAMAHFLTGDRDGAAKHLLGAAAELRGTALINKMAFLLLPDPDDSTRLNQESQVDIAEAVQRARAALGMPPGDVPTGPSDEAPDEGAVNVHAQTATPFTAYSSQRPVVVSVATEWNSTHGGLSTFNRDLCQALAAAGAQVFCVVLEATAAEFAAADKVGVTLLPAPDMPGASDDMRLTSRPKQLGGTVPHLVLGHGRITGPAAQKLADDFFPTARRLHFVHMAPDEIEWYKPDRGNDLGLRAEERTSVERALGGTAHRVVTVGPRLHEQYVDEFRKPEGLSPLRLDPGFDGAGQGADLGPPQGSPCRVMLLGRVEDAELKGVDLAAAACGRVAIWLREDGLRSVRLVVRGAPASAVDEERRRIVTWAASPGLDVVVRAYTSSQPRIDEDLKTASLVIMPSRREGFGLVGLEAITQGIPVLISSESGLADLLRETLGHERASRFVVELSRDDEVDVEKWARAIDRKLRDCEGAFRQAAELRDEMTQRVTWSRAAAVVLGEILDR</sequence>
<dbReference type="PANTHER" id="PTHR34301">
    <property type="entry name" value="DNA-BINDING PROTEIN-RELATED"/>
    <property type="match status" value="1"/>
</dbReference>
<comment type="caution">
    <text evidence="2">The sequence shown here is derived from an EMBL/GenBank/DDBJ whole genome shotgun (WGS) entry which is preliminary data.</text>
</comment>
<dbReference type="Gene3D" id="1.25.40.10">
    <property type="entry name" value="Tetratricopeptide repeat domain"/>
    <property type="match status" value="1"/>
</dbReference>
<dbReference type="Gene3D" id="3.40.50.300">
    <property type="entry name" value="P-loop containing nucleotide triphosphate hydrolases"/>
    <property type="match status" value="1"/>
</dbReference>
<dbReference type="SUPFAM" id="SSF48452">
    <property type="entry name" value="TPR-like"/>
    <property type="match status" value="1"/>
</dbReference>
<dbReference type="InterPro" id="IPR011990">
    <property type="entry name" value="TPR-like_helical_dom_sf"/>
</dbReference>
<evidence type="ECO:0000313" key="2">
    <source>
        <dbReference type="EMBL" id="TWG03176.1"/>
    </source>
</evidence>